<reference evidence="2" key="1">
    <citation type="submission" date="2016-06" db="EMBL/GenBank/DDBJ databases">
        <authorList>
            <person name="Petersen J."/>
            <person name="Sayavedra L."/>
        </authorList>
    </citation>
    <scope>NUCLEOTIDE SEQUENCE [LARGE SCALE GENOMIC DNA]</scope>
    <source>
        <strain evidence="2">BazSymA</strain>
    </source>
</reference>
<proteinExistence type="predicted"/>
<name>A0A1H6MKZ7_9GAMM</name>
<sequence>MQNHWSPHSLLLLYLLLCIHHIHNDKHMSLYSDLKDCIPTHLH</sequence>
<dbReference type="EMBL" id="CDSC02000454">
    <property type="protein sequence ID" value="SEI02426.1"/>
    <property type="molecule type" value="Genomic_DNA"/>
</dbReference>
<dbReference type="AlphaFoldDB" id="A0A1H6MKZ7"/>
<accession>A0A1H6MKZ7</accession>
<protein>
    <submittedName>
        <fullName evidence="1">Uncharacterized protein</fullName>
    </submittedName>
</protein>
<dbReference type="Proteomes" id="UP000198988">
    <property type="component" value="Unassembled WGS sequence"/>
</dbReference>
<evidence type="ECO:0000313" key="2">
    <source>
        <dbReference type="Proteomes" id="UP000198988"/>
    </source>
</evidence>
<gene>
    <name evidence="1" type="ORF">BAZSYMA_ACONTIG150583_4</name>
</gene>
<evidence type="ECO:0000313" key="1">
    <source>
        <dbReference type="EMBL" id="SEI02426.1"/>
    </source>
</evidence>
<organism evidence="1 2">
    <name type="scientific">Bathymodiolus azoricus thioautotrophic gill symbiont</name>
    <dbReference type="NCBI Taxonomy" id="235205"/>
    <lineage>
        <taxon>Bacteria</taxon>
        <taxon>Pseudomonadati</taxon>
        <taxon>Pseudomonadota</taxon>
        <taxon>Gammaproteobacteria</taxon>
        <taxon>sulfur-oxidizing symbionts</taxon>
    </lineage>
</organism>